<dbReference type="STRING" id="1214573.A0A0G2HKZ6"/>
<dbReference type="InterPro" id="IPR037393">
    <property type="entry name" value="Bud22/SRFB1"/>
</dbReference>
<dbReference type="Proteomes" id="UP000034680">
    <property type="component" value="Unassembled WGS sequence"/>
</dbReference>
<sequence length="472" mass="52318">MPKRKRDDLQEKLEHHSTALSRALKVAKGFERQRMAKRQHDPKAPREKRARIEKEIEVLKSLDLHSVAHAHLCSALLRIKAVAESPRLPDEVKNGVPKPDISEEERVALHNVTSGLYNQAKVRATLGAAVADICRVLQVPIPDKKGKLKRGDKKSEPATRKDPEEQPANRAVKSAPEEKTKCEEKPVKSDVSSGDQLSEDEETEWGGLSENDDEEEVVEKALSRFDNRLGGFDSDDEEEFDTANEELDPMEITDESASEDSEGDEPGTQSGADEDESSDSEEESVSGSGSGSEAESESNSDVSAISPPPKASRKDPKKDDQIRRQDSLILPSLMGGYISGSESDASDIDVAPAARKNRRGQRARQAIWEKKFKDKAKHLGQEKAGRDSGWDLKRGAVDGSHRTPWKKGIKTPFEKRPDRPDEQEHVAAESSRPRPPTKKDDEGPLHPSWEARKKAKEAQQTAAFQGKKITFD</sequence>
<dbReference type="GO" id="GO:0005634">
    <property type="term" value="C:nucleus"/>
    <property type="evidence" value="ECO:0007669"/>
    <property type="project" value="TreeGrafter"/>
</dbReference>
<feature type="compositionally biased region" description="Basic and acidic residues" evidence="2">
    <location>
        <begin position="175"/>
        <end position="188"/>
    </location>
</feature>
<feature type="compositionally biased region" description="Basic and acidic residues" evidence="2">
    <location>
        <begin position="437"/>
        <end position="452"/>
    </location>
</feature>
<feature type="compositionally biased region" description="Low complexity" evidence="2">
    <location>
        <begin position="285"/>
        <end position="301"/>
    </location>
</feature>
<evidence type="ECO:0000256" key="1">
    <source>
        <dbReference type="ARBA" id="ARBA00023054"/>
    </source>
</evidence>
<reference evidence="4 5" key="1">
    <citation type="submission" date="2015-05" db="EMBL/GenBank/DDBJ databases">
        <title>Distinctive expansion of gene families associated with plant cell wall degradation and secondary metabolism in the genomes of grapevine trunk pathogens.</title>
        <authorList>
            <person name="Lawrence D.P."/>
            <person name="Travadon R."/>
            <person name="Rolshausen P.E."/>
            <person name="Baumgartner K."/>
        </authorList>
    </citation>
    <scope>NUCLEOTIDE SEQUENCE [LARGE SCALE GENOMIC DNA]</scope>
    <source>
        <strain evidence="4">DA912</strain>
    </source>
</reference>
<feature type="compositionally biased region" description="Acidic residues" evidence="2">
    <location>
        <begin position="197"/>
        <end position="217"/>
    </location>
</feature>
<keyword evidence="1" id="KW-0175">Coiled coil</keyword>
<evidence type="ECO:0000313" key="4">
    <source>
        <dbReference type="EMBL" id="KKY35683.1"/>
    </source>
</evidence>
<dbReference type="AlphaFoldDB" id="A0A0G2HKZ6"/>
<feature type="region of interest" description="Disordered" evidence="2">
    <location>
        <begin position="27"/>
        <end position="49"/>
    </location>
</feature>
<accession>A0A0G2HKZ6</accession>
<protein>
    <submittedName>
        <fullName evidence="4">Putative nadh-ubiquinone oxidoreductase kDa subunit</fullName>
    </submittedName>
</protein>
<dbReference type="Pfam" id="PF09073">
    <property type="entry name" value="BUD22"/>
    <property type="match status" value="1"/>
</dbReference>
<keyword evidence="4" id="KW-0830">Ubiquinone</keyword>
<dbReference type="PANTHER" id="PTHR23325:SF1">
    <property type="entry name" value="SERUM RESPONSE FACTOR-BINDING PROTEIN 1"/>
    <property type="match status" value="1"/>
</dbReference>
<feature type="compositionally biased region" description="Basic and acidic residues" evidence="2">
    <location>
        <begin position="412"/>
        <end position="427"/>
    </location>
</feature>
<evidence type="ECO:0000313" key="5">
    <source>
        <dbReference type="Proteomes" id="UP000034680"/>
    </source>
</evidence>
<dbReference type="GO" id="GO:0030686">
    <property type="term" value="C:90S preribosome"/>
    <property type="evidence" value="ECO:0007669"/>
    <property type="project" value="TreeGrafter"/>
</dbReference>
<dbReference type="OrthoDB" id="3364872at2759"/>
<feature type="compositionally biased region" description="Basic and acidic residues" evidence="2">
    <location>
        <begin position="367"/>
        <end position="401"/>
    </location>
</feature>
<dbReference type="GO" id="GO:0030490">
    <property type="term" value="P:maturation of SSU-rRNA"/>
    <property type="evidence" value="ECO:0007669"/>
    <property type="project" value="TreeGrafter"/>
</dbReference>
<feature type="domain" description="Bud22" evidence="3">
    <location>
        <begin position="13"/>
        <end position="472"/>
    </location>
</feature>
<evidence type="ECO:0000256" key="2">
    <source>
        <dbReference type="SAM" id="MobiDB-lite"/>
    </source>
</evidence>
<proteinExistence type="predicted"/>
<comment type="caution">
    <text evidence="4">The sequence shown here is derived from an EMBL/GenBank/DDBJ whole genome shotgun (WGS) entry which is preliminary data.</text>
</comment>
<evidence type="ECO:0000259" key="3">
    <source>
        <dbReference type="Pfam" id="PF09073"/>
    </source>
</evidence>
<feature type="compositionally biased region" description="Basic and acidic residues" evidence="2">
    <location>
        <begin position="153"/>
        <end position="164"/>
    </location>
</feature>
<feature type="compositionally biased region" description="Acidic residues" evidence="2">
    <location>
        <begin position="272"/>
        <end position="284"/>
    </location>
</feature>
<organism evidence="4 5">
    <name type="scientific">Diaporthe ampelina</name>
    <dbReference type="NCBI Taxonomy" id="1214573"/>
    <lineage>
        <taxon>Eukaryota</taxon>
        <taxon>Fungi</taxon>
        <taxon>Dikarya</taxon>
        <taxon>Ascomycota</taxon>
        <taxon>Pezizomycotina</taxon>
        <taxon>Sordariomycetes</taxon>
        <taxon>Sordariomycetidae</taxon>
        <taxon>Diaporthales</taxon>
        <taxon>Diaporthaceae</taxon>
        <taxon>Diaporthe</taxon>
    </lineage>
</organism>
<dbReference type="EMBL" id="LCUC01000147">
    <property type="protein sequence ID" value="KKY35683.1"/>
    <property type="molecule type" value="Genomic_DNA"/>
</dbReference>
<dbReference type="PANTHER" id="PTHR23325">
    <property type="entry name" value="SERUM RESPONSE FACTOR-BINDING"/>
    <property type="match status" value="1"/>
</dbReference>
<feature type="compositionally biased region" description="Basic and acidic residues" evidence="2">
    <location>
        <begin position="218"/>
        <end position="227"/>
    </location>
</feature>
<feature type="compositionally biased region" description="Basic and acidic residues" evidence="2">
    <location>
        <begin position="28"/>
        <end position="49"/>
    </location>
</feature>
<gene>
    <name evidence="4" type="ORF">UCDDA912_g04291</name>
</gene>
<feature type="compositionally biased region" description="Basic and acidic residues" evidence="2">
    <location>
        <begin position="312"/>
        <end position="326"/>
    </location>
</feature>
<dbReference type="InterPro" id="IPR015158">
    <property type="entry name" value="Bud22_dom"/>
</dbReference>
<name>A0A0G2HKZ6_9PEZI</name>
<feature type="compositionally biased region" description="Acidic residues" evidence="2">
    <location>
        <begin position="233"/>
        <end position="265"/>
    </location>
</feature>
<keyword evidence="5" id="KW-1185">Reference proteome</keyword>
<reference evidence="4 5" key="2">
    <citation type="submission" date="2015-05" db="EMBL/GenBank/DDBJ databases">
        <authorList>
            <person name="Morales-Cruz A."/>
            <person name="Amrine K.C."/>
            <person name="Cantu D."/>
        </authorList>
    </citation>
    <scope>NUCLEOTIDE SEQUENCE [LARGE SCALE GENOMIC DNA]</scope>
    <source>
        <strain evidence="4">DA912</strain>
    </source>
</reference>
<feature type="region of interest" description="Disordered" evidence="2">
    <location>
        <begin position="145"/>
        <end position="472"/>
    </location>
</feature>